<dbReference type="EMBL" id="CAJHNH020003058">
    <property type="protein sequence ID" value="CAG5128430.1"/>
    <property type="molecule type" value="Genomic_DNA"/>
</dbReference>
<organism evidence="3 4">
    <name type="scientific">Candidula unifasciata</name>
    <dbReference type="NCBI Taxonomy" id="100452"/>
    <lineage>
        <taxon>Eukaryota</taxon>
        <taxon>Metazoa</taxon>
        <taxon>Spiralia</taxon>
        <taxon>Lophotrochozoa</taxon>
        <taxon>Mollusca</taxon>
        <taxon>Gastropoda</taxon>
        <taxon>Heterobranchia</taxon>
        <taxon>Euthyneura</taxon>
        <taxon>Panpulmonata</taxon>
        <taxon>Eupulmonata</taxon>
        <taxon>Stylommatophora</taxon>
        <taxon>Helicina</taxon>
        <taxon>Helicoidea</taxon>
        <taxon>Geomitridae</taxon>
        <taxon>Candidula</taxon>
    </lineage>
</organism>
<evidence type="ECO:0000313" key="4">
    <source>
        <dbReference type="Proteomes" id="UP000678393"/>
    </source>
</evidence>
<dbReference type="InterPro" id="IPR023631">
    <property type="entry name" value="Amidase_dom"/>
</dbReference>
<dbReference type="AlphaFoldDB" id="A0A8S3ZL84"/>
<protein>
    <recommendedName>
        <fullName evidence="2">Amidase domain-containing protein</fullName>
    </recommendedName>
</protein>
<dbReference type="InterPro" id="IPR052096">
    <property type="entry name" value="Endocannabinoid_amidase"/>
</dbReference>
<dbReference type="OrthoDB" id="6428749at2759"/>
<feature type="domain" description="Amidase" evidence="2">
    <location>
        <begin position="4"/>
        <end position="112"/>
    </location>
</feature>
<feature type="chain" id="PRO_5035765284" description="Amidase domain-containing protein" evidence="1">
    <location>
        <begin position="18"/>
        <end position="130"/>
    </location>
</feature>
<dbReference type="Gene3D" id="3.90.1300.10">
    <property type="entry name" value="Amidase signature (AS) domain"/>
    <property type="match status" value="1"/>
</dbReference>
<accession>A0A8S3ZL84</accession>
<dbReference type="InterPro" id="IPR036928">
    <property type="entry name" value="AS_sf"/>
</dbReference>
<dbReference type="GO" id="GO:0017064">
    <property type="term" value="F:fatty acid amide hydrolase activity"/>
    <property type="evidence" value="ECO:0007669"/>
    <property type="project" value="TreeGrafter"/>
</dbReference>
<feature type="non-terminal residue" evidence="3">
    <location>
        <position position="1"/>
    </location>
</feature>
<sequence>AWKRQFLRLMAVQQVDVLLCPVLPFAAVRLGNEERFTGCLTYSVLFNLLDFPAGTVPVSTVTAGDIADLKKADKYNVETSLERQIRMPGSSSQNLPVGVQIASLPYQDEMVLRVLRDLEKKTRLIHIKIV</sequence>
<gene>
    <name evidence="3" type="ORF">CUNI_LOCUS13988</name>
</gene>
<feature type="signal peptide" evidence="1">
    <location>
        <begin position="1"/>
        <end position="17"/>
    </location>
</feature>
<dbReference type="PANTHER" id="PTHR45847:SF7">
    <property type="entry name" value="AMIDASE DOMAIN-CONTAINING PROTEIN"/>
    <property type="match status" value="1"/>
</dbReference>
<dbReference type="Pfam" id="PF01425">
    <property type="entry name" value="Amidase"/>
    <property type="match status" value="1"/>
</dbReference>
<name>A0A8S3ZL84_9EUPU</name>
<evidence type="ECO:0000256" key="1">
    <source>
        <dbReference type="SAM" id="SignalP"/>
    </source>
</evidence>
<dbReference type="SUPFAM" id="SSF75304">
    <property type="entry name" value="Amidase signature (AS) enzymes"/>
    <property type="match status" value="1"/>
</dbReference>
<reference evidence="3" key="1">
    <citation type="submission" date="2021-04" db="EMBL/GenBank/DDBJ databases">
        <authorList>
            <consortium name="Molecular Ecology Group"/>
        </authorList>
    </citation>
    <scope>NUCLEOTIDE SEQUENCE</scope>
</reference>
<comment type="caution">
    <text evidence="3">The sequence shown here is derived from an EMBL/GenBank/DDBJ whole genome shotgun (WGS) entry which is preliminary data.</text>
</comment>
<dbReference type="PANTHER" id="PTHR45847">
    <property type="entry name" value="FATTY ACID AMIDE HYDROLASE"/>
    <property type="match status" value="1"/>
</dbReference>
<keyword evidence="1" id="KW-0732">Signal</keyword>
<proteinExistence type="predicted"/>
<keyword evidence="4" id="KW-1185">Reference proteome</keyword>
<dbReference type="GO" id="GO:0009062">
    <property type="term" value="P:fatty acid catabolic process"/>
    <property type="evidence" value="ECO:0007669"/>
    <property type="project" value="TreeGrafter"/>
</dbReference>
<dbReference type="Proteomes" id="UP000678393">
    <property type="component" value="Unassembled WGS sequence"/>
</dbReference>
<dbReference type="GO" id="GO:0004040">
    <property type="term" value="F:amidase activity"/>
    <property type="evidence" value="ECO:0007669"/>
    <property type="project" value="TreeGrafter"/>
</dbReference>
<evidence type="ECO:0000313" key="3">
    <source>
        <dbReference type="EMBL" id="CAG5128430.1"/>
    </source>
</evidence>
<evidence type="ECO:0000259" key="2">
    <source>
        <dbReference type="Pfam" id="PF01425"/>
    </source>
</evidence>